<dbReference type="Proteomes" id="UP000249829">
    <property type="component" value="Unassembled WGS sequence"/>
</dbReference>
<dbReference type="EMBL" id="KZ825242">
    <property type="protein sequence ID" value="PYI13477.1"/>
    <property type="molecule type" value="Genomic_DNA"/>
</dbReference>
<proteinExistence type="predicted"/>
<evidence type="ECO:0008006" key="4">
    <source>
        <dbReference type="Google" id="ProtNLM"/>
    </source>
</evidence>
<keyword evidence="3" id="KW-1185">Reference proteome</keyword>
<evidence type="ECO:0000313" key="2">
    <source>
        <dbReference type="EMBL" id="PYI13477.1"/>
    </source>
</evidence>
<gene>
    <name evidence="2" type="ORF">BO99DRAFT_407495</name>
</gene>
<evidence type="ECO:0000313" key="3">
    <source>
        <dbReference type="Proteomes" id="UP000249829"/>
    </source>
</evidence>
<feature type="signal peptide" evidence="1">
    <location>
        <begin position="1"/>
        <end position="30"/>
    </location>
</feature>
<name>A0A2V5HNE3_ASPV1</name>
<feature type="chain" id="PRO_5016141126" description="Secreted protein" evidence="1">
    <location>
        <begin position="31"/>
        <end position="72"/>
    </location>
</feature>
<sequence>MVYFWPGLRPRLAFLFLSCLLVLLFPYADTTDMIRSSPDFGGRSCKAGRENLYPSTLHDCSLTKVAERALVN</sequence>
<organism evidence="2 3">
    <name type="scientific">Aspergillus violaceofuscus (strain CBS 115571)</name>
    <dbReference type="NCBI Taxonomy" id="1450538"/>
    <lineage>
        <taxon>Eukaryota</taxon>
        <taxon>Fungi</taxon>
        <taxon>Dikarya</taxon>
        <taxon>Ascomycota</taxon>
        <taxon>Pezizomycotina</taxon>
        <taxon>Eurotiomycetes</taxon>
        <taxon>Eurotiomycetidae</taxon>
        <taxon>Eurotiales</taxon>
        <taxon>Aspergillaceae</taxon>
        <taxon>Aspergillus</taxon>
    </lineage>
</organism>
<keyword evidence="1" id="KW-0732">Signal</keyword>
<dbReference type="AlphaFoldDB" id="A0A2V5HNE3"/>
<evidence type="ECO:0000256" key="1">
    <source>
        <dbReference type="SAM" id="SignalP"/>
    </source>
</evidence>
<protein>
    <recommendedName>
        <fullName evidence="4">Secreted protein</fullName>
    </recommendedName>
</protein>
<reference evidence="2 3" key="1">
    <citation type="submission" date="2018-02" db="EMBL/GenBank/DDBJ databases">
        <title>The genomes of Aspergillus section Nigri reveals drivers in fungal speciation.</title>
        <authorList>
            <consortium name="DOE Joint Genome Institute"/>
            <person name="Vesth T.C."/>
            <person name="Nybo J."/>
            <person name="Theobald S."/>
            <person name="Brandl J."/>
            <person name="Frisvad J.C."/>
            <person name="Nielsen K.F."/>
            <person name="Lyhne E.K."/>
            <person name="Kogle M.E."/>
            <person name="Kuo A."/>
            <person name="Riley R."/>
            <person name="Clum A."/>
            <person name="Nolan M."/>
            <person name="Lipzen A."/>
            <person name="Salamov A."/>
            <person name="Henrissat B."/>
            <person name="Wiebenga A."/>
            <person name="De vries R.P."/>
            <person name="Grigoriev I.V."/>
            <person name="Mortensen U.H."/>
            <person name="Andersen M.R."/>
            <person name="Baker S.E."/>
        </authorList>
    </citation>
    <scope>NUCLEOTIDE SEQUENCE [LARGE SCALE GENOMIC DNA]</scope>
    <source>
        <strain evidence="2 3">CBS 115571</strain>
    </source>
</reference>
<accession>A0A2V5HNE3</accession>